<accession>A0A9Q1H5S6</accession>
<dbReference type="EMBL" id="JAIZAY010000011">
    <property type="protein sequence ID" value="KAJ8033495.1"/>
    <property type="molecule type" value="Genomic_DNA"/>
</dbReference>
<keyword evidence="2" id="KW-1185">Reference proteome</keyword>
<reference evidence="1" key="1">
    <citation type="submission" date="2021-10" db="EMBL/GenBank/DDBJ databases">
        <title>Tropical sea cucumber genome reveals ecological adaptation and Cuvierian tubules defense mechanism.</title>
        <authorList>
            <person name="Chen T."/>
        </authorList>
    </citation>
    <scope>NUCLEOTIDE SEQUENCE</scope>
    <source>
        <strain evidence="1">Nanhai2018</strain>
        <tissue evidence="1">Muscle</tissue>
    </source>
</reference>
<protein>
    <submittedName>
        <fullName evidence="1">Uncharacterized protein</fullName>
    </submittedName>
</protein>
<comment type="caution">
    <text evidence="1">The sequence shown here is derived from an EMBL/GenBank/DDBJ whole genome shotgun (WGS) entry which is preliminary data.</text>
</comment>
<sequence>MITSNSRKKSLCEDNLIAFLDYVISVNSDGTLTTQVYQKPTHTDHFLQFDSHHPLTQVWSYKNPSIQGDKVISKPELIDEEEDHIREALGSCG</sequence>
<evidence type="ECO:0000313" key="2">
    <source>
        <dbReference type="Proteomes" id="UP001152320"/>
    </source>
</evidence>
<proteinExistence type="predicted"/>
<dbReference type="Proteomes" id="UP001152320">
    <property type="component" value="Chromosome 11"/>
</dbReference>
<dbReference type="AlphaFoldDB" id="A0A9Q1H5S6"/>
<name>A0A9Q1H5S6_HOLLE</name>
<gene>
    <name evidence="1" type="ORF">HOLleu_23753</name>
</gene>
<dbReference type="OrthoDB" id="6782675at2759"/>
<organism evidence="1 2">
    <name type="scientific">Holothuria leucospilota</name>
    <name type="common">Black long sea cucumber</name>
    <name type="synonym">Mertensiothuria leucospilota</name>
    <dbReference type="NCBI Taxonomy" id="206669"/>
    <lineage>
        <taxon>Eukaryota</taxon>
        <taxon>Metazoa</taxon>
        <taxon>Echinodermata</taxon>
        <taxon>Eleutherozoa</taxon>
        <taxon>Echinozoa</taxon>
        <taxon>Holothuroidea</taxon>
        <taxon>Aspidochirotacea</taxon>
        <taxon>Aspidochirotida</taxon>
        <taxon>Holothuriidae</taxon>
        <taxon>Holothuria</taxon>
    </lineage>
</organism>
<dbReference type="PANTHER" id="PTHR21301">
    <property type="entry name" value="REVERSE TRANSCRIPTASE"/>
    <property type="match status" value="1"/>
</dbReference>
<evidence type="ECO:0000313" key="1">
    <source>
        <dbReference type="EMBL" id="KAJ8033495.1"/>
    </source>
</evidence>
<dbReference type="PANTHER" id="PTHR21301:SF11">
    <property type="entry name" value="GIY-YIG DOMAIN-CONTAINING PROTEIN"/>
    <property type="match status" value="1"/>
</dbReference>